<proteinExistence type="predicted"/>
<evidence type="ECO:0000256" key="1">
    <source>
        <dbReference type="SAM" id="MobiDB-lite"/>
    </source>
</evidence>
<evidence type="ECO:0000313" key="3">
    <source>
        <dbReference type="Proteomes" id="UP000578531"/>
    </source>
</evidence>
<dbReference type="RefSeq" id="XP_037161743.1">
    <property type="nucleotide sequence ID" value="XM_037311309.1"/>
</dbReference>
<dbReference type="Proteomes" id="UP000578531">
    <property type="component" value="Unassembled WGS sequence"/>
</dbReference>
<gene>
    <name evidence="2" type="ORF">HO173_009419</name>
</gene>
<name>A0A8H6FPH8_9LECA</name>
<keyword evidence="3" id="KW-1185">Reference proteome</keyword>
<protein>
    <submittedName>
        <fullName evidence="2">Uncharacterized protein</fullName>
    </submittedName>
</protein>
<feature type="region of interest" description="Disordered" evidence="1">
    <location>
        <begin position="1"/>
        <end position="46"/>
    </location>
</feature>
<evidence type="ECO:0000313" key="2">
    <source>
        <dbReference type="EMBL" id="KAF6232314.1"/>
    </source>
</evidence>
<dbReference type="AlphaFoldDB" id="A0A8H6FPH8"/>
<comment type="caution">
    <text evidence="2">The sequence shown here is derived from an EMBL/GenBank/DDBJ whole genome shotgun (WGS) entry which is preliminary data.</text>
</comment>
<dbReference type="GeneID" id="59291070"/>
<sequence>MASDGPTAFSENSPAHQNEPGMGFMNYDFPQPSPEGGQDLTGPNHFDEQAWALAHFAGLDAMDLPGNRRT</sequence>
<dbReference type="EMBL" id="JACCJC010000049">
    <property type="protein sequence ID" value="KAF6232314.1"/>
    <property type="molecule type" value="Genomic_DNA"/>
</dbReference>
<organism evidence="2 3">
    <name type="scientific">Letharia columbiana</name>
    <dbReference type="NCBI Taxonomy" id="112416"/>
    <lineage>
        <taxon>Eukaryota</taxon>
        <taxon>Fungi</taxon>
        <taxon>Dikarya</taxon>
        <taxon>Ascomycota</taxon>
        <taxon>Pezizomycotina</taxon>
        <taxon>Lecanoromycetes</taxon>
        <taxon>OSLEUM clade</taxon>
        <taxon>Lecanoromycetidae</taxon>
        <taxon>Lecanorales</taxon>
        <taxon>Lecanorineae</taxon>
        <taxon>Parmeliaceae</taxon>
        <taxon>Letharia</taxon>
    </lineage>
</organism>
<accession>A0A8H6FPH8</accession>
<reference evidence="2 3" key="1">
    <citation type="journal article" date="2020" name="Genomics">
        <title>Complete, high-quality genomes from long-read metagenomic sequencing of two wolf lichen thalli reveals enigmatic genome architecture.</title>
        <authorList>
            <person name="McKenzie S.K."/>
            <person name="Walston R.F."/>
            <person name="Allen J.L."/>
        </authorList>
    </citation>
    <scope>NUCLEOTIDE SEQUENCE [LARGE SCALE GENOMIC DNA]</scope>
    <source>
        <strain evidence="2">WasteWater2</strain>
    </source>
</reference>